<protein>
    <recommendedName>
        <fullName evidence="5">DOMON domain-containing protein</fullName>
    </recommendedName>
</protein>
<dbReference type="GeneID" id="17283400"/>
<dbReference type="KEGG" id="ehx:EMIHUDRAFT_200602"/>
<evidence type="ECO:0000313" key="3">
    <source>
        <dbReference type="EnsemblProtists" id="EOD38130"/>
    </source>
</evidence>
<reference evidence="3" key="2">
    <citation type="submission" date="2024-10" db="UniProtKB">
        <authorList>
            <consortium name="EnsemblProtists"/>
        </authorList>
    </citation>
    <scope>IDENTIFICATION</scope>
</reference>
<dbReference type="AlphaFoldDB" id="A0A0D3KQU5"/>
<keyword evidence="1" id="KW-0812">Transmembrane</keyword>
<keyword evidence="1" id="KW-1133">Transmembrane helix</keyword>
<name>A0A0D3KQU5_EMIH1</name>
<dbReference type="Proteomes" id="UP000013827">
    <property type="component" value="Unassembled WGS sequence"/>
</dbReference>
<organism evidence="3 4">
    <name type="scientific">Emiliania huxleyi (strain CCMP1516)</name>
    <dbReference type="NCBI Taxonomy" id="280463"/>
    <lineage>
        <taxon>Eukaryota</taxon>
        <taxon>Haptista</taxon>
        <taxon>Haptophyta</taxon>
        <taxon>Prymnesiophyceae</taxon>
        <taxon>Isochrysidales</taxon>
        <taxon>Noelaerhabdaceae</taxon>
        <taxon>Emiliania</taxon>
    </lineage>
</organism>
<sequence>MRTGETCIGLEPQRSLLAWLAAWLVATPLVSAGFDTFSVKSINIGSADQVEFYALEGTGVEDAHPVYGFEASDGSFIFCGKGLESESSSEAEAFAVKFSSTGQTISTWRSNHIGKDAANACAQLPGGGDVLVVGYRLVGGVAYRSMTKLSLATLAETWTATTFGDSSGQHGAWEGIDFSTDGATALLAGFYDKSSADEMSFRSYGNTGGKAVVMALPVTVLSGASAPTASSASWTAAKDDRHTAKAVRPLSNGDMAVLFWKDSAEGEEGTDTAVAKLSATGGFMWGPIDVGSQHGEGTELAVAVDESAVFISGHGGCLGLGGFCGKLTKIRATDGVVLWSRAFSSCGSYDASGVYTGDACGNNMLIKTECWGVQAMNDGGLVLACGTGIEDCSGMQGQMAIDCANGIALLADSRAGAFARSAGVWQSFVVRTDASGALLWQRTDQYRMDGEPALGTPGWEEGSSASEYVAKTADGGLLFVNDEANGVGGEEGFDALPESCRQLIIGCAVGGLGLCLCIAAVVGCKLVFGKKTRLAPSY</sequence>
<dbReference type="PaxDb" id="2903-EOD38130"/>
<dbReference type="HOGENOM" id="CLU_506650_0_0_1"/>
<evidence type="ECO:0008006" key="5">
    <source>
        <dbReference type="Google" id="ProtNLM"/>
    </source>
</evidence>
<dbReference type="EnsemblProtists" id="EOD38130">
    <property type="protein sequence ID" value="EOD38130"/>
    <property type="gene ID" value="EMIHUDRAFT_200602"/>
</dbReference>
<proteinExistence type="predicted"/>
<feature type="chain" id="PRO_5044239349" description="DOMON domain-containing protein" evidence="2">
    <location>
        <begin position="33"/>
        <end position="538"/>
    </location>
</feature>
<keyword evidence="2" id="KW-0732">Signal</keyword>
<evidence type="ECO:0000313" key="4">
    <source>
        <dbReference type="Proteomes" id="UP000013827"/>
    </source>
</evidence>
<dbReference type="RefSeq" id="XP_005790559.1">
    <property type="nucleotide sequence ID" value="XM_005790502.1"/>
</dbReference>
<evidence type="ECO:0000256" key="2">
    <source>
        <dbReference type="SAM" id="SignalP"/>
    </source>
</evidence>
<accession>A0A0D3KQU5</accession>
<evidence type="ECO:0000256" key="1">
    <source>
        <dbReference type="SAM" id="Phobius"/>
    </source>
</evidence>
<keyword evidence="4" id="KW-1185">Reference proteome</keyword>
<feature type="signal peptide" evidence="2">
    <location>
        <begin position="1"/>
        <end position="32"/>
    </location>
</feature>
<keyword evidence="1" id="KW-0472">Membrane</keyword>
<feature type="transmembrane region" description="Helical" evidence="1">
    <location>
        <begin position="503"/>
        <end position="528"/>
    </location>
</feature>
<reference evidence="4" key="1">
    <citation type="journal article" date="2013" name="Nature">
        <title>Pan genome of the phytoplankton Emiliania underpins its global distribution.</title>
        <authorList>
            <person name="Read B.A."/>
            <person name="Kegel J."/>
            <person name="Klute M.J."/>
            <person name="Kuo A."/>
            <person name="Lefebvre S.C."/>
            <person name="Maumus F."/>
            <person name="Mayer C."/>
            <person name="Miller J."/>
            <person name="Monier A."/>
            <person name="Salamov A."/>
            <person name="Young J."/>
            <person name="Aguilar M."/>
            <person name="Claverie J.M."/>
            <person name="Frickenhaus S."/>
            <person name="Gonzalez K."/>
            <person name="Herman E.K."/>
            <person name="Lin Y.C."/>
            <person name="Napier J."/>
            <person name="Ogata H."/>
            <person name="Sarno A.F."/>
            <person name="Shmutz J."/>
            <person name="Schroeder D."/>
            <person name="de Vargas C."/>
            <person name="Verret F."/>
            <person name="von Dassow P."/>
            <person name="Valentin K."/>
            <person name="Van de Peer Y."/>
            <person name="Wheeler G."/>
            <person name="Dacks J.B."/>
            <person name="Delwiche C.F."/>
            <person name="Dyhrman S.T."/>
            <person name="Glockner G."/>
            <person name="John U."/>
            <person name="Richards T."/>
            <person name="Worden A.Z."/>
            <person name="Zhang X."/>
            <person name="Grigoriev I.V."/>
            <person name="Allen A.E."/>
            <person name="Bidle K."/>
            <person name="Borodovsky M."/>
            <person name="Bowler C."/>
            <person name="Brownlee C."/>
            <person name="Cock J.M."/>
            <person name="Elias M."/>
            <person name="Gladyshev V.N."/>
            <person name="Groth M."/>
            <person name="Guda C."/>
            <person name="Hadaegh A."/>
            <person name="Iglesias-Rodriguez M.D."/>
            <person name="Jenkins J."/>
            <person name="Jones B.M."/>
            <person name="Lawson T."/>
            <person name="Leese F."/>
            <person name="Lindquist E."/>
            <person name="Lobanov A."/>
            <person name="Lomsadze A."/>
            <person name="Malik S.B."/>
            <person name="Marsh M.E."/>
            <person name="Mackinder L."/>
            <person name="Mock T."/>
            <person name="Mueller-Roeber B."/>
            <person name="Pagarete A."/>
            <person name="Parker M."/>
            <person name="Probert I."/>
            <person name="Quesneville H."/>
            <person name="Raines C."/>
            <person name="Rensing S.A."/>
            <person name="Riano-Pachon D.M."/>
            <person name="Richier S."/>
            <person name="Rokitta S."/>
            <person name="Shiraiwa Y."/>
            <person name="Soanes D.M."/>
            <person name="van der Giezen M."/>
            <person name="Wahlund T.M."/>
            <person name="Williams B."/>
            <person name="Wilson W."/>
            <person name="Wolfe G."/>
            <person name="Wurch L.L."/>
        </authorList>
    </citation>
    <scope>NUCLEOTIDE SEQUENCE</scope>
</reference>